<evidence type="ECO:0000256" key="1">
    <source>
        <dbReference type="ARBA" id="ARBA00010062"/>
    </source>
</evidence>
<dbReference type="Proteomes" id="UP000220246">
    <property type="component" value="Unassembled WGS sequence"/>
</dbReference>
<dbReference type="InterPro" id="IPR028082">
    <property type="entry name" value="Peripla_BP_I"/>
</dbReference>
<evidence type="ECO:0000313" key="8">
    <source>
        <dbReference type="Proteomes" id="UP000220246"/>
    </source>
</evidence>
<keyword evidence="4" id="KW-0029">Amino-acid transport</keyword>
<accession>A0A2A7URA1</accession>
<dbReference type="OrthoDB" id="9783240at2"/>
<dbReference type="InterPro" id="IPR051010">
    <property type="entry name" value="BCAA_transport"/>
</dbReference>
<keyword evidence="8" id="KW-1185">Reference proteome</keyword>
<evidence type="ECO:0000313" key="7">
    <source>
        <dbReference type="EMBL" id="PEH87792.1"/>
    </source>
</evidence>
<dbReference type="EMBL" id="PDEA01000001">
    <property type="protein sequence ID" value="PEH87792.1"/>
    <property type="molecule type" value="Genomic_DNA"/>
</dbReference>
<dbReference type="SUPFAM" id="SSF53822">
    <property type="entry name" value="Periplasmic binding protein-like I"/>
    <property type="match status" value="1"/>
</dbReference>
<dbReference type="PANTHER" id="PTHR30483:SF37">
    <property type="entry name" value="ABC TRANSPORTER SUBSTRATE-BINDING PROTEIN"/>
    <property type="match status" value="1"/>
</dbReference>
<keyword evidence="2" id="KW-0813">Transport</keyword>
<evidence type="ECO:0000256" key="3">
    <source>
        <dbReference type="ARBA" id="ARBA00022729"/>
    </source>
</evidence>
<dbReference type="STRING" id="1219032.GCA_001515545_02587"/>
<proteinExistence type="inferred from homology"/>
<dbReference type="PRINTS" id="PR00337">
    <property type="entry name" value="LEUILEVALBP"/>
</dbReference>
<dbReference type="InterPro" id="IPR000709">
    <property type="entry name" value="Leu_Ile_Val-bd"/>
</dbReference>
<evidence type="ECO:0000256" key="4">
    <source>
        <dbReference type="ARBA" id="ARBA00022970"/>
    </source>
</evidence>
<protein>
    <submittedName>
        <fullName evidence="7">ABC transporter substrate-binding protein</fullName>
    </submittedName>
</protein>
<evidence type="ECO:0000256" key="5">
    <source>
        <dbReference type="SAM" id="SignalP"/>
    </source>
</evidence>
<feature type="signal peptide" evidence="5">
    <location>
        <begin position="1"/>
        <end position="19"/>
    </location>
</feature>
<feature type="chain" id="PRO_5012202330" evidence="5">
    <location>
        <begin position="20"/>
        <end position="397"/>
    </location>
</feature>
<dbReference type="RefSeq" id="WP_098065995.1">
    <property type="nucleotide sequence ID" value="NZ_PDEA01000001.1"/>
</dbReference>
<dbReference type="InterPro" id="IPR028081">
    <property type="entry name" value="Leu-bd"/>
</dbReference>
<dbReference type="Gene3D" id="3.40.50.2300">
    <property type="match status" value="2"/>
</dbReference>
<gene>
    <name evidence="7" type="ORF">CRM82_03455</name>
</gene>
<keyword evidence="3 5" id="KW-0732">Signal</keyword>
<evidence type="ECO:0000259" key="6">
    <source>
        <dbReference type="Pfam" id="PF13458"/>
    </source>
</evidence>
<dbReference type="PANTHER" id="PTHR30483">
    <property type="entry name" value="LEUCINE-SPECIFIC-BINDING PROTEIN"/>
    <property type="match status" value="1"/>
</dbReference>
<reference evidence="8" key="1">
    <citation type="submission" date="2017-09" db="EMBL/GenBank/DDBJ databases">
        <title>FDA dAtabase for Regulatory Grade micrObial Sequences (FDA-ARGOS): Supporting development and validation of Infectious Disease Dx tests.</title>
        <authorList>
            <person name="Minogue T."/>
            <person name="Wolcott M."/>
            <person name="Wasieloski L."/>
            <person name="Aguilar W."/>
            <person name="Moore D."/>
            <person name="Tallon L."/>
            <person name="Sadzewicz L."/>
            <person name="Ott S."/>
            <person name="Zhao X."/>
            <person name="Nagaraj S."/>
            <person name="Vavikolanu K."/>
            <person name="Aluvathingal J."/>
            <person name="Nadendla S."/>
            <person name="Sichtig H."/>
        </authorList>
    </citation>
    <scope>NUCLEOTIDE SEQUENCE [LARGE SCALE GENOMIC DNA]</scope>
    <source>
        <strain evidence="8">FDAARGOS_394</strain>
    </source>
</reference>
<dbReference type="GO" id="GO:0006865">
    <property type="term" value="P:amino acid transport"/>
    <property type="evidence" value="ECO:0007669"/>
    <property type="project" value="UniProtKB-KW"/>
</dbReference>
<organism evidence="7 8">
    <name type="scientific">Comamonas terrigena</name>
    <dbReference type="NCBI Taxonomy" id="32013"/>
    <lineage>
        <taxon>Bacteria</taxon>
        <taxon>Pseudomonadati</taxon>
        <taxon>Pseudomonadota</taxon>
        <taxon>Betaproteobacteria</taxon>
        <taxon>Burkholderiales</taxon>
        <taxon>Comamonadaceae</taxon>
        <taxon>Comamonas</taxon>
    </lineage>
</organism>
<dbReference type="AlphaFoldDB" id="A0A2A7URA1"/>
<feature type="domain" description="Leucine-binding protein" evidence="6">
    <location>
        <begin position="35"/>
        <end position="358"/>
    </location>
</feature>
<dbReference type="Pfam" id="PF13458">
    <property type="entry name" value="Peripla_BP_6"/>
    <property type="match status" value="1"/>
</dbReference>
<sequence>MRWSLPLLTLAAAPAWAQAVLKIGEINSYKAMPAFLEPYKKGMDLAVEQINASGGLLGKKVQLVIRDDNGNPGDAVRAAEELYTREKVDVLTGSFLSHVGMALTDYAGQKKRFFLASETLTDKVVWENGNRYTYRLRGSTYMQTAMLVKEAVKLRKKRWAIVYPNYEYGQSAVATFKKLMKEAQPDIEFVAEQAPALGKIDAGSVVQALADAKPDAIFNVLFSVDLGKFVREGNTRGLFKDRAVVGLLSGEPEYLDALRQEAPEGWIVTGYPWYGIQTPEHQAFLKAYEAKFKDYPRLGSIVGYNAIQSLAAGIKKANSTDTEKLIAAFKGLPVNTPWGTITYRAQDNQSTMGAFVGKTTYSQKMQRGIMTDFYYADGKDYQPSDEAVKKLRPASAQ</sequence>
<evidence type="ECO:0000256" key="2">
    <source>
        <dbReference type="ARBA" id="ARBA00022448"/>
    </source>
</evidence>
<name>A0A2A7URA1_COMTR</name>
<comment type="similarity">
    <text evidence="1">Belongs to the leucine-binding protein family.</text>
</comment>
<comment type="caution">
    <text evidence="7">The sequence shown here is derived from an EMBL/GenBank/DDBJ whole genome shotgun (WGS) entry which is preliminary data.</text>
</comment>
<dbReference type="GeneID" id="80799641"/>
<dbReference type="CDD" id="cd06330">
    <property type="entry name" value="PBP1_As_SBP-like"/>
    <property type="match status" value="1"/>
</dbReference>